<proteinExistence type="predicted"/>
<evidence type="ECO:0008006" key="5">
    <source>
        <dbReference type="Google" id="ProtNLM"/>
    </source>
</evidence>
<dbReference type="AlphaFoldDB" id="A0A840S997"/>
<evidence type="ECO:0000313" key="4">
    <source>
        <dbReference type="Proteomes" id="UP000593591"/>
    </source>
</evidence>
<dbReference type="Proteomes" id="UP000578697">
    <property type="component" value="Unassembled WGS sequence"/>
</dbReference>
<evidence type="ECO:0000313" key="1">
    <source>
        <dbReference type="EMBL" id="MBB5219259.1"/>
    </source>
</evidence>
<protein>
    <recommendedName>
        <fullName evidence="5">Lipoprotein</fullName>
    </recommendedName>
</protein>
<keyword evidence="3" id="KW-1185">Reference proteome</keyword>
<evidence type="ECO:0000313" key="3">
    <source>
        <dbReference type="Proteomes" id="UP000578697"/>
    </source>
</evidence>
<gene>
    <name evidence="2" type="ORF">DYE49_10485</name>
    <name evidence="1" type="ORF">HNP77_001628</name>
</gene>
<reference evidence="2 4" key="1">
    <citation type="submission" date="2018-08" db="EMBL/GenBank/DDBJ databases">
        <title>The first complete genome of Treponema rectale (CHPAT), a commensal spirochete of the bovine rectum.</title>
        <authorList>
            <person name="Staton G.J."/>
            <person name="Clegg S.R."/>
            <person name="Carter S.D."/>
            <person name="Radford A.D."/>
            <person name="Darby A."/>
            <person name="Hall N."/>
            <person name="Birtles R.J."/>
            <person name="Evans N.J."/>
        </authorList>
    </citation>
    <scope>NUCLEOTIDE SEQUENCE [LARGE SCALE GENOMIC DNA]</scope>
    <source>
        <strain evidence="2 4">CHPA</strain>
    </source>
</reference>
<dbReference type="RefSeq" id="WP_184652672.1">
    <property type="nucleotide sequence ID" value="NZ_JACHFR010000002.1"/>
</dbReference>
<name>A0A840S997_9SPIR</name>
<dbReference type="PROSITE" id="PS51257">
    <property type="entry name" value="PROKAR_LIPOPROTEIN"/>
    <property type="match status" value="1"/>
</dbReference>
<evidence type="ECO:0000313" key="2">
    <source>
        <dbReference type="EMBL" id="QOS40856.1"/>
    </source>
</evidence>
<reference evidence="1 3" key="2">
    <citation type="submission" date="2020-08" db="EMBL/GenBank/DDBJ databases">
        <title>Genomic Encyclopedia of Type Strains, Phase IV (KMG-IV): sequencing the most valuable type-strain genomes for metagenomic binning, comparative biology and taxonomic classification.</title>
        <authorList>
            <person name="Goeker M."/>
        </authorList>
    </citation>
    <scope>NUCLEOTIDE SEQUENCE [LARGE SCALE GENOMIC DNA]</scope>
    <source>
        <strain evidence="1 3">DSM 103679</strain>
    </source>
</reference>
<dbReference type="Proteomes" id="UP000593591">
    <property type="component" value="Chromosome"/>
</dbReference>
<accession>A0A840S997</accession>
<dbReference type="EMBL" id="CP031517">
    <property type="protein sequence ID" value="QOS40856.1"/>
    <property type="molecule type" value="Genomic_DNA"/>
</dbReference>
<dbReference type="EMBL" id="JACHFR010000002">
    <property type="protein sequence ID" value="MBB5219259.1"/>
    <property type="molecule type" value="Genomic_DNA"/>
</dbReference>
<organism evidence="1 3">
    <name type="scientific">Treponema rectale</name>
    <dbReference type="NCBI Taxonomy" id="744512"/>
    <lineage>
        <taxon>Bacteria</taxon>
        <taxon>Pseudomonadati</taxon>
        <taxon>Spirochaetota</taxon>
        <taxon>Spirochaetia</taxon>
        <taxon>Spirochaetales</taxon>
        <taxon>Treponemataceae</taxon>
        <taxon>Treponema</taxon>
    </lineage>
</organism>
<sequence length="172" mass="20245">MVKKCLLIFVFSILFVSCDDFKSGVYFHDYEEFEYNKNAWVEPASSMIEYNFSSGNVGVFQGFKTIRSGIVSEFTVPDELKEEYSKEDFLDFCSYGNIVFYSVTDLYSYIENRYEYIKEYCDSDERYDIYVEYGTVRGIKYIKEFTIEYEIKENLVGDGTYGVEVVSYSESE</sequence>
<dbReference type="KEGG" id="trc:DYE49_10485"/>